<evidence type="ECO:0000313" key="1">
    <source>
        <dbReference type="EMBL" id="CDQ69480.1"/>
    </source>
</evidence>
<name>A0A060WY05_ONCMY</name>
<evidence type="ECO:0000313" key="2">
    <source>
        <dbReference type="Proteomes" id="UP000193380"/>
    </source>
</evidence>
<dbReference type="EMBL" id="FR904669">
    <property type="protein sequence ID" value="CDQ69480.1"/>
    <property type="molecule type" value="Genomic_DNA"/>
</dbReference>
<dbReference type="Proteomes" id="UP000193380">
    <property type="component" value="Unassembled WGS sequence"/>
</dbReference>
<dbReference type="AlphaFoldDB" id="A0A060WY05"/>
<sequence>MALMPPCPCVHGGPTPWVSQLGVCSGGKAWSLSWTVVGTNWPSASSRGQPLYISIQTKPLEPRGELSTKGHTLLGIRATDAAAVEMDIQQVMVYCDASLAIQESCCEIPGARCPPDAPKSRRAAENDLEQPVLAFNQVIHTQISQQADQRHQVLTGRGTLLPKHSIGSPVIHWSSPNNQ</sequence>
<dbReference type="STRING" id="8022.A0A060WY05"/>
<proteinExistence type="predicted"/>
<dbReference type="Gene3D" id="2.60.120.200">
    <property type="match status" value="1"/>
</dbReference>
<protein>
    <submittedName>
        <fullName evidence="1">Uncharacterized protein</fullName>
    </submittedName>
</protein>
<dbReference type="PaxDb" id="8022-A0A060WY05"/>
<reference evidence="1" key="1">
    <citation type="journal article" date="2014" name="Nat. Commun.">
        <title>The rainbow trout genome provides novel insights into evolution after whole-genome duplication in vertebrates.</title>
        <authorList>
            <person name="Berthelot C."/>
            <person name="Brunet F."/>
            <person name="Chalopin D."/>
            <person name="Juanchich A."/>
            <person name="Bernard M."/>
            <person name="Noel B."/>
            <person name="Bento P."/>
            <person name="Da Silva C."/>
            <person name="Labadie K."/>
            <person name="Alberti A."/>
            <person name="Aury J.M."/>
            <person name="Louis A."/>
            <person name="Dehais P."/>
            <person name="Bardou P."/>
            <person name="Montfort J."/>
            <person name="Klopp C."/>
            <person name="Cabau C."/>
            <person name="Gaspin C."/>
            <person name="Thorgaard G.H."/>
            <person name="Boussaha M."/>
            <person name="Quillet E."/>
            <person name="Guyomard R."/>
            <person name="Galiana D."/>
            <person name="Bobe J."/>
            <person name="Volff J.N."/>
            <person name="Genet C."/>
            <person name="Wincker P."/>
            <person name="Jaillon O."/>
            <person name="Roest Crollius H."/>
            <person name="Guiguen Y."/>
        </authorList>
    </citation>
    <scope>NUCLEOTIDE SEQUENCE [LARGE SCALE GENOMIC DNA]</scope>
</reference>
<organism evidence="1 2">
    <name type="scientific">Oncorhynchus mykiss</name>
    <name type="common">Rainbow trout</name>
    <name type="synonym">Salmo gairdneri</name>
    <dbReference type="NCBI Taxonomy" id="8022"/>
    <lineage>
        <taxon>Eukaryota</taxon>
        <taxon>Metazoa</taxon>
        <taxon>Chordata</taxon>
        <taxon>Craniata</taxon>
        <taxon>Vertebrata</taxon>
        <taxon>Euteleostomi</taxon>
        <taxon>Actinopterygii</taxon>
        <taxon>Neopterygii</taxon>
        <taxon>Teleostei</taxon>
        <taxon>Protacanthopterygii</taxon>
        <taxon>Salmoniformes</taxon>
        <taxon>Salmonidae</taxon>
        <taxon>Salmoninae</taxon>
        <taxon>Oncorhynchus</taxon>
    </lineage>
</organism>
<accession>A0A060WY05</accession>
<reference evidence="1" key="2">
    <citation type="submission" date="2014-03" db="EMBL/GenBank/DDBJ databases">
        <authorList>
            <person name="Genoscope - CEA"/>
        </authorList>
    </citation>
    <scope>NUCLEOTIDE SEQUENCE</scope>
</reference>
<gene>
    <name evidence="1" type="ORF">GSONMT00013510001</name>
</gene>